<keyword evidence="2" id="KW-1185">Reference proteome</keyword>
<dbReference type="EMBL" id="JAWDJW010012587">
    <property type="protein sequence ID" value="KAK3043990.1"/>
    <property type="molecule type" value="Genomic_DNA"/>
</dbReference>
<reference evidence="1" key="1">
    <citation type="submission" date="2024-09" db="EMBL/GenBank/DDBJ databases">
        <title>Black Yeasts Isolated from many extreme environments.</title>
        <authorList>
            <person name="Coleine C."/>
            <person name="Stajich J.E."/>
            <person name="Selbmann L."/>
        </authorList>
    </citation>
    <scope>NUCLEOTIDE SEQUENCE</scope>
    <source>
        <strain evidence="1">CCFEE 5737</strain>
    </source>
</reference>
<name>A0ACC3CS09_9PEZI</name>
<comment type="caution">
    <text evidence="1">The sequence shown here is derived from an EMBL/GenBank/DDBJ whole genome shotgun (WGS) entry which is preliminary data.</text>
</comment>
<feature type="non-terminal residue" evidence="1">
    <location>
        <position position="60"/>
    </location>
</feature>
<evidence type="ECO:0000313" key="2">
    <source>
        <dbReference type="Proteomes" id="UP001186974"/>
    </source>
</evidence>
<dbReference type="Proteomes" id="UP001186974">
    <property type="component" value="Unassembled WGS sequence"/>
</dbReference>
<gene>
    <name evidence="1" type="ORF">LTS18_002476</name>
</gene>
<organism evidence="1 2">
    <name type="scientific">Coniosporium uncinatum</name>
    <dbReference type="NCBI Taxonomy" id="93489"/>
    <lineage>
        <taxon>Eukaryota</taxon>
        <taxon>Fungi</taxon>
        <taxon>Dikarya</taxon>
        <taxon>Ascomycota</taxon>
        <taxon>Pezizomycotina</taxon>
        <taxon>Dothideomycetes</taxon>
        <taxon>Dothideomycetes incertae sedis</taxon>
        <taxon>Coniosporium</taxon>
    </lineage>
</organism>
<protein>
    <submittedName>
        <fullName evidence="1">Uncharacterized protein</fullName>
    </submittedName>
</protein>
<evidence type="ECO:0000313" key="1">
    <source>
        <dbReference type="EMBL" id="KAK3043990.1"/>
    </source>
</evidence>
<accession>A0ACC3CS09</accession>
<sequence length="60" mass="6847">MPQLSQEELNEVYCFAVQLCKDAGQMLLEAAELRYDVNRTEELGHIEKDSSVDLVTQTDE</sequence>
<proteinExistence type="predicted"/>